<evidence type="ECO:0000313" key="5">
    <source>
        <dbReference type="EMBL" id="KAF2490626.1"/>
    </source>
</evidence>
<comment type="similarity">
    <text evidence="1 2">Belongs to the iron/ascorbate-dependent oxidoreductase family.</text>
</comment>
<gene>
    <name evidence="5" type="ORF">BU16DRAFT_596916</name>
</gene>
<protein>
    <submittedName>
        <fullName evidence="5">2OG-Fe-II oxygenase</fullName>
    </submittedName>
</protein>
<reference evidence="5" key="1">
    <citation type="journal article" date="2020" name="Stud. Mycol.">
        <title>101 Dothideomycetes genomes: a test case for predicting lifestyles and emergence of pathogens.</title>
        <authorList>
            <person name="Haridas S."/>
            <person name="Albert R."/>
            <person name="Binder M."/>
            <person name="Bloem J."/>
            <person name="Labutti K."/>
            <person name="Salamov A."/>
            <person name="Andreopoulos B."/>
            <person name="Baker S."/>
            <person name="Barry K."/>
            <person name="Bills G."/>
            <person name="Bluhm B."/>
            <person name="Cannon C."/>
            <person name="Castanera R."/>
            <person name="Culley D."/>
            <person name="Daum C."/>
            <person name="Ezra D."/>
            <person name="Gonzalez J."/>
            <person name="Henrissat B."/>
            <person name="Kuo A."/>
            <person name="Liang C."/>
            <person name="Lipzen A."/>
            <person name="Lutzoni F."/>
            <person name="Magnuson J."/>
            <person name="Mondo S."/>
            <person name="Nolan M."/>
            <person name="Ohm R."/>
            <person name="Pangilinan J."/>
            <person name="Park H.-J."/>
            <person name="Ramirez L."/>
            <person name="Alfaro M."/>
            <person name="Sun H."/>
            <person name="Tritt A."/>
            <person name="Yoshinaga Y."/>
            <person name="Zwiers L.-H."/>
            <person name="Turgeon B."/>
            <person name="Goodwin S."/>
            <person name="Spatafora J."/>
            <person name="Crous P."/>
            <person name="Grigoriev I."/>
        </authorList>
    </citation>
    <scope>NUCLEOTIDE SEQUENCE</scope>
    <source>
        <strain evidence="5">CBS 269.34</strain>
    </source>
</reference>
<dbReference type="InterPro" id="IPR044861">
    <property type="entry name" value="IPNS-like_FE2OG_OXY"/>
</dbReference>
<dbReference type="InterPro" id="IPR026992">
    <property type="entry name" value="DIOX_N"/>
</dbReference>
<proteinExistence type="inferred from homology"/>
<keyword evidence="2" id="KW-0560">Oxidoreductase</keyword>
<sequence length="369" mass="41427">MTIKEPEYVYYHAGGKRGARPVLLGAAAKETFSSIPVVDVSGMFSKDIENRKKVAAEVGKACREVGFFYAKNHNVPEEVVGNTFEVVKNFFAMSHEDKMEIHIHKNPSIRGYEPLYETKMEGAGKGDMKEAFSFGDDPHEPEQNAPFKPGPDAPKRANAWPSAYPGFRPAMYDYFNRVKAFSQALMRIFALALDLPENFFDAAISFLMLGIRALHYPPQEKPNADDIGLGAHTDYDFFTLVQQENVAALQVLNANGIWIDAPPQPRTYVVNVGDFLSRITNNKFKSTVHRVLNKSGEERYSMPFFFSPNREAMLSVVPNCRDKGQIYEDINAGDYFMERLKAARWQHPSNNGKPAPLVQDMPTAQAITA</sequence>
<dbReference type="Proteomes" id="UP000799750">
    <property type="component" value="Unassembled WGS sequence"/>
</dbReference>
<organism evidence="5 6">
    <name type="scientific">Lophium mytilinum</name>
    <dbReference type="NCBI Taxonomy" id="390894"/>
    <lineage>
        <taxon>Eukaryota</taxon>
        <taxon>Fungi</taxon>
        <taxon>Dikarya</taxon>
        <taxon>Ascomycota</taxon>
        <taxon>Pezizomycotina</taxon>
        <taxon>Dothideomycetes</taxon>
        <taxon>Pleosporomycetidae</taxon>
        <taxon>Mytilinidiales</taxon>
        <taxon>Mytilinidiaceae</taxon>
        <taxon>Lophium</taxon>
    </lineage>
</organism>
<dbReference type="GO" id="GO:0046872">
    <property type="term" value="F:metal ion binding"/>
    <property type="evidence" value="ECO:0007669"/>
    <property type="project" value="UniProtKB-KW"/>
</dbReference>
<keyword evidence="2" id="KW-0408">Iron</keyword>
<dbReference type="GO" id="GO:0016491">
    <property type="term" value="F:oxidoreductase activity"/>
    <property type="evidence" value="ECO:0007669"/>
    <property type="project" value="UniProtKB-KW"/>
</dbReference>
<dbReference type="Gene3D" id="2.60.120.330">
    <property type="entry name" value="B-lactam Antibiotic, Isopenicillin N Synthase, Chain"/>
    <property type="match status" value="1"/>
</dbReference>
<dbReference type="OrthoDB" id="288590at2759"/>
<evidence type="ECO:0000259" key="4">
    <source>
        <dbReference type="PROSITE" id="PS51471"/>
    </source>
</evidence>
<evidence type="ECO:0000256" key="1">
    <source>
        <dbReference type="ARBA" id="ARBA00008056"/>
    </source>
</evidence>
<dbReference type="Pfam" id="PF14226">
    <property type="entry name" value="DIOX_N"/>
    <property type="match status" value="1"/>
</dbReference>
<dbReference type="AlphaFoldDB" id="A0A6A6QF10"/>
<evidence type="ECO:0000256" key="3">
    <source>
        <dbReference type="SAM" id="MobiDB-lite"/>
    </source>
</evidence>
<dbReference type="SUPFAM" id="SSF51197">
    <property type="entry name" value="Clavaminate synthase-like"/>
    <property type="match status" value="1"/>
</dbReference>
<keyword evidence="6" id="KW-1185">Reference proteome</keyword>
<dbReference type="InterPro" id="IPR027443">
    <property type="entry name" value="IPNS-like_sf"/>
</dbReference>
<name>A0A6A6QF10_9PEZI</name>
<feature type="region of interest" description="Disordered" evidence="3">
    <location>
        <begin position="349"/>
        <end position="369"/>
    </location>
</feature>
<evidence type="ECO:0000256" key="2">
    <source>
        <dbReference type="RuleBase" id="RU003682"/>
    </source>
</evidence>
<dbReference type="PROSITE" id="PS51471">
    <property type="entry name" value="FE2OG_OXY"/>
    <property type="match status" value="1"/>
</dbReference>
<keyword evidence="2" id="KW-0479">Metal-binding</keyword>
<dbReference type="EMBL" id="MU004197">
    <property type="protein sequence ID" value="KAF2490626.1"/>
    <property type="molecule type" value="Genomic_DNA"/>
</dbReference>
<feature type="domain" description="Fe2OG dioxygenase" evidence="4">
    <location>
        <begin position="205"/>
        <end position="308"/>
    </location>
</feature>
<dbReference type="InterPro" id="IPR005123">
    <property type="entry name" value="Oxoglu/Fe-dep_dioxygenase_dom"/>
</dbReference>
<dbReference type="InterPro" id="IPR050231">
    <property type="entry name" value="Iron_ascorbate_oxido_reductase"/>
</dbReference>
<dbReference type="Pfam" id="PF03171">
    <property type="entry name" value="2OG-FeII_Oxy"/>
    <property type="match status" value="1"/>
</dbReference>
<dbReference type="PANTHER" id="PTHR47990">
    <property type="entry name" value="2-OXOGLUTARATE (2OG) AND FE(II)-DEPENDENT OXYGENASE SUPERFAMILY PROTEIN-RELATED"/>
    <property type="match status" value="1"/>
</dbReference>
<evidence type="ECO:0000313" key="6">
    <source>
        <dbReference type="Proteomes" id="UP000799750"/>
    </source>
</evidence>
<accession>A0A6A6QF10</accession>
<feature type="region of interest" description="Disordered" evidence="3">
    <location>
        <begin position="134"/>
        <end position="155"/>
    </location>
</feature>
<dbReference type="PRINTS" id="PR00682">
    <property type="entry name" value="IPNSYNTHASE"/>
</dbReference>
<dbReference type="GO" id="GO:0044283">
    <property type="term" value="P:small molecule biosynthetic process"/>
    <property type="evidence" value="ECO:0007669"/>
    <property type="project" value="UniProtKB-ARBA"/>
</dbReference>